<name>A0A9W6PVI2_9ACTN</name>
<keyword evidence="3" id="KW-1185">Reference proteome</keyword>
<proteinExistence type="predicted"/>
<dbReference type="EMBL" id="BSRZ01000003">
    <property type="protein sequence ID" value="GLW63778.1"/>
    <property type="molecule type" value="Genomic_DNA"/>
</dbReference>
<evidence type="ECO:0000313" key="3">
    <source>
        <dbReference type="Proteomes" id="UP001165124"/>
    </source>
</evidence>
<dbReference type="AlphaFoldDB" id="A0A9W6PVI2"/>
<dbReference type="SUPFAM" id="SSF51197">
    <property type="entry name" value="Clavaminate synthase-like"/>
    <property type="match status" value="1"/>
</dbReference>
<dbReference type="Gene3D" id="2.60.120.590">
    <property type="entry name" value="Alpha-ketoglutarate-dependent dioxygenase AlkB-like"/>
    <property type="match status" value="1"/>
</dbReference>
<reference evidence="2" key="1">
    <citation type="submission" date="2023-02" db="EMBL/GenBank/DDBJ databases">
        <title>Actinomadura rubrobrunea NBRC 14622.</title>
        <authorList>
            <person name="Ichikawa N."/>
            <person name="Sato H."/>
            <person name="Tonouchi N."/>
        </authorList>
    </citation>
    <scope>NUCLEOTIDE SEQUENCE</scope>
    <source>
        <strain evidence="2">NBRC 14622</strain>
    </source>
</reference>
<dbReference type="Proteomes" id="UP001165124">
    <property type="component" value="Unassembled WGS sequence"/>
</dbReference>
<organism evidence="2 3">
    <name type="scientific">Actinomadura rubrobrunea</name>
    <dbReference type="NCBI Taxonomy" id="115335"/>
    <lineage>
        <taxon>Bacteria</taxon>
        <taxon>Bacillati</taxon>
        <taxon>Actinomycetota</taxon>
        <taxon>Actinomycetes</taxon>
        <taxon>Streptosporangiales</taxon>
        <taxon>Thermomonosporaceae</taxon>
        <taxon>Actinomadura</taxon>
    </lineage>
</organism>
<evidence type="ECO:0008006" key="4">
    <source>
        <dbReference type="Google" id="ProtNLM"/>
    </source>
</evidence>
<evidence type="ECO:0000313" key="2">
    <source>
        <dbReference type="EMBL" id="GLW63778.1"/>
    </source>
</evidence>
<comment type="caution">
    <text evidence="2">The sequence shown here is derived from an EMBL/GenBank/DDBJ whole genome shotgun (WGS) entry which is preliminary data.</text>
</comment>
<protein>
    <recommendedName>
        <fullName evidence="4">Alpha-ketoglutarate-dependent dioxygenase AlkB-like domain-containing protein</fullName>
    </recommendedName>
</protein>
<sequence length="116" mass="12833">MRRPPRLRRSQRRSAGRRAALIDRSEAHFDLPGFGLWAIEHTATGDPRGRPPWQNPPLESGDLLVFGGPSRMVRHGITEPLPGTGPSVIGLLAFCRAKADNALKYPKHRTPPITNL</sequence>
<accession>A0A9W6PVI2</accession>
<dbReference type="InterPro" id="IPR037151">
    <property type="entry name" value="AlkB-like_sf"/>
</dbReference>
<gene>
    <name evidence="2" type="ORF">Arub01_20220</name>
</gene>
<evidence type="ECO:0000256" key="1">
    <source>
        <dbReference type="SAM" id="MobiDB-lite"/>
    </source>
</evidence>
<feature type="region of interest" description="Disordered" evidence="1">
    <location>
        <begin position="42"/>
        <end position="61"/>
    </location>
</feature>